<dbReference type="EMBL" id="GGEC01019290">
    <property type="protein sequence ID" value="MBW99773.1"/>
    <property type="molecule type" value="Transcribed_RNA"/>
</dbReference>
<reference evidence="2" key="1">
    <citation type="submission" date="2018-02" db="EMBL/GenBank/DDBJ databases">
        <title>Rhizophora mucronata_Transcriptome.</title>
        <authorList>
            <person name="Meera S.P."/>
            <person name="Sreeshan A."/>
            <person name="Augustine A."/>
        </authorList>
    </citation>
    <scope>NUCLEOTIDE SEQUENCE</scope>
    <source>
        <tissue evidence="2">Leaf</tissue>
    </source>
</reference>
<accession>A0A2P2K208</accession>
<protein>
    <submittedName>
        <fullName evidence="2">Glucose-6-phosphate isomerase</fullName>
    </submittedName>
</protein>
<keyword evidence="2" id="KW-0413">Isomerase</keyword>
<evidence type="ECO:0000256" key="1">
    <source>
        <dbReference type="SAM" id="MobiDB-lite"/>
    </source>
</evidence>
<sequence>MESKDYHRVRFHGPTEHSMDPKNIRRRKKILGHFDLKYSASMPTNDEVIEEHLKSR</sequence>
<proteinExistence type="predicted"/>
<evidence type="ECO:0000313" key="2">
    <source>
        <dbReference type="EMBL" id="MBW99773.1"/>
    </source>
</evidence>
<organism evidence="2">
    <name type="scientific">Rhizophora mucronata</name>
    <name type="common">Asiatic mangrove</name>
    <dbReference type="NCBI Taxonomy" id="61149"/>
    <lineage>
        <taxon>Eukaryota</taxon>
        <taxon>Viridiplantae</taxon>
        <taxon>Streptophyta</taxon>
        <taxon>Embryophyta</taxon>
        <taxon>Tracheophyta</taxon>
        <taxon>Spermatophyta</taxon>
        <taxon>Magnoliopsida</taxon>
        <taxon>eudicotyledons</taxon>
        <taxon>Gunneridae</taxon>
        <taxon>Pentapetalae</taxon>
        <taxon>rosids</taxon>
        <taxon>fabids</taxon>
        <taxon>Malpighiales</taxon>
        <taxon>Rhizophoraceae</taxon>
        <taxon>Rhizophora</taxon>
    </lineage>
</organism>
<dbReference type="GO" id="GO:0016853">
    <property type="term" value="F:isomerase activity"/>
    <property type="evidence" value="ECO:0007669"/>
    <property type="project" value="UniProtKB-KW"/>
</dbReference>
<dbReference type="AlphaFoldDB" id="A0A2P2K208"/>
<name>A0A2P2K208_RHIMU</name>
<feature type="region of interest" description="Disordered" evidence="1">
    <location>
        <begin position="1"/>
        <end position="22"/>
    </location>
</feature>